<name>A0A9D5JXZ1_9BACT</name>
<dbReference type="EMBL" id="WJJP01000558">
    <property type="protein sequence ID" value="MBD3326303.1"/>
    <property type="molecule type" value="Genomic_DNA"/>
</dbReference>
<evidence type="ECO:0000313" key="1">
    <source>
        <dbReference type="EMBL" id="MBD3326303.1"/>
    </source>
</evidence>
<comment type="caution">
    <text evidence="1">The sequence shown here is derived from an EMBL/GenBank/DDBJ whole genome shotgun (WGS) entry which is preliminary data.</text>
</comment>
<sequence>MNEGIVGNPGKIHLNDKEQHMSKYNVSVRQSGDHSTSVVGDSTQFISNFTSASSATDLVKLLKVIRHEIKALDIPTDAKTAADQEVNRAIVEAQKDPPDKPQLAASLKNTVEIIKKSASVAMSMGKFWTLIKKALEWVS</sequence>
<proteinExistence type="predicted"/>
<dbReference type="AlphaFoldDB" id="A0A9D5JXZ1"/>
<reference evidence="1" key="1">
    <citation type="submission" date="2019-11" db="EMBL/GenBank/DDBJ databases">
        <title>Microbial mats filling the niche in hypersaline microbial mats.</title>
        <authorList>
            <person name="Wong H.L."/>
            <person name="Macleod F.I."/>
            <person name="White R.A. III"/>
            <person name="Burns B.P."/>
        </authorList>
    </citation>
    <scope>NUCLEOTIDE SEQUENCE</scope>
    <source>
        <strain evidence="1">Rbin_158</strain>
    </source>
</reference>
<organism evidence="1 2">
    <name type="scientific">candidate division KSB3 bacterium</name>
    <dbReference type="NCBI Taxonomy" id="2044937"/>
    <lineage>
        <taxon>Bacteria</taxon>
        <taxon>candidate division KSB3</taxon>
    </lineage>
</organism>
<gene>
    <name evidence="1" type="ORF">GF339_17085</name>
</gene>
<accession>A0A9D5JXZ1</accession>
<protein>
    <submittedName>
        <fullName evidence="1">Uncharacterized protein</fullName>
    </submittedName>
</protein>
<evidence type="ECO:0000313" key="2">
    <source>
        <dbReference type="Proteomes" id="UP000649604"/>
    </source>
</evidence>
<dbReference type="Proteomes" id="UP000649604">
    <property type="component" value="Unassembled WGS sequence"/>
</dbReference>